<proteinExistence type="predicted"/>
<dbReference type="InterPro" id="IPR002921">
    <property type="entry name" value="Fungal_lipase-type"/>
</dbReference>
<accession>A0A7S1TF84</accession>
<protein>
    <recommendedName>
        <fullName evidence="1">Fungal lipase-type domain-containing protein</fullName>
    </recommendedName>
</protein>
<evidence type="ECO:0000259" key="1">
    <source>
        <dbReference type="Pfam" id="PF01764"/>
    </source>
</evidence>
<name>A0A7S1TF84_9RHOD</name>
<feature type="domain" description="Fungal lipase-type" evidence="1">
    <location>
        <begin position="3"/>
        <end position="98"/>
    </location>
</feature>
<dbReference type="Pfam" id="PF01764">
    <property type="entry name" value="Lipase_3"/>
    <property type="match status" value="1"/>
</dbReference>
<dbReference type="InterPro" id="IPR029058">
    <property type="entry name" value="AB_hydrolase_fold"/>
</dbReference>
<dbReference type="AlphaFoldDB" id="A0A7S1TF84"/>
<gene>
    <name evidence="2" type="ORF">CCAE0312_LOCUS6889</name>
</gene>
<dbReference type="GO" id="GO:0006629">
    <property type="term" value="P:lipid metabolic process"/>
    <property type="evidence" value="ECO:0007669"/>
    <property type="project" value="InterPro"/>
</dbReference>
<dbReference type="PANTHER" id="PTHR46023:SF6">
    <property type="entry name" value="LIPASE CLASS 3 FAMILY PROTEIN"/>
    <property type="match status" value="1"/>
</dbReference>
<dbReference type="PANTHER" id="PTHR46023">
    <property type="entry name" value="LIPASE CLASS 3 PROTEIN-LIKE"/>
    <property type="match status" value="1"/>
</dbReference>
<organism evidence="2">
    <name type="scientific">Compsopogon caeruleus</name>
    <dbReference type="NCBI Taxonomy" id="31354"/>
    <lineage>
        <taxon>Eukaryota</taxon>
        <taxon>Rhodophyta</taxon>
        <taxon>Compsopogonophyceae</taxon>
        <taxon>Compsopogonales</taxon>
        <taxon>Compsopogonaceae</taxon>
        <taxon>Compsopogon</taxon>
    </lineage>
</organism>
<dbReference type="EMBL" id="HBGH01012370">
    <property type="protein sequence ID" value="CAD9234799.1"/>
    <property type="molecule type" value="Transcribed_RNA"/>
</dbReference>
<evidence type="ECO:0000313" key="2">
    <source>
        <dbReference type="EMBL" id="CAD9234799.1"/>
    </source>
</evidence>
<dbReference type="SUPFAM" id="SSF53474">
    <property type="entry name" value="alpha/beta-Hydrolases"/>
    <property type="match status" value="1"/>
</dbReference>
<sequence length="214" mass="23650">MRAAELILRESKTRLEEWSRLKGDDYQLVLAGHSMGAAVATLVGILLRERRGTSKFLSTPLCFAFACPPVVSRNLAIACEPWVLSFVYDLDCVPRMSVTSLMTLIGEFHPVDDDSEFSTKESVLLYPGGRIIHITSDSPARKGLMPPEDCTKILVSPRMIESHLIGNYMEKLCELAHSASSQHRDVPFSTAHSFQALKDMIQRVGINEASGSPT</sequence>
<reference evidence="2" key="1">
    <citation type="submission" date="2021-01" db="EMBL/GenBank/DDBJ databases">
        <authorList>
            <person name="Corre E."/>
            <person name="Pelletier E."/>
            <person name="Niang G."/>
            <person name="Scheremetjew M."/>
            <person name="Finn R."/>
            <person name="Kale V."/>
            <person name="Holt S."/>
            <person name="Cochrane G."/>
            <person name="Meng A."/>
            <person name="Brown T."/>
            <person name="Cohen L."/>
        </authorList>
    </citation>
    <scope>NUCLEOTIDE SEQUENCE</scope>
    <source>
        <strain evidence="2">SAG 36.94</strain>
    </source>
</reference>
<dbReference type="Gene3D" id="3.40.50.1820">
    <property type="entry name" value="alpha/beta hydrolase"/>
    <property type="match status" value="1"/>
</dbReference>
<dbReference type="CDD" id="cd00519">
    <property type="entry name" value="Lipase_3"/>
    <property type="match status" value="1"/>
</dbReference>